<protein>
    <submittedName>
        <fullName evidence="1">Uncharacterized protein</fullName>
    </submittedName>
</protein>
<sequence length="38" mass="4308">MSLQDQSVEITLCYNKKVHWLPPMHKLVLGADTLEGVL</sequence>
<gene>
    <name evidence="1" type="ORF">LSCP400_18031</name>
</gene>
<accession>V6DML7</accession>
<organism evidence="1">
    <name type="scientific">Ligilactobacillus salivarius cp400</name>
    <dbReference type="NCBI Taxonomy" id="1273133"/>
    <lineage>
        <taxon>Bacteria</taxon>
        <taxon>Bacillati</taxon>
        <taxon>Bacillota</taxon>
        <taxon>Bacilli</taxon>
        <taxon>Lactobacillales</taxon>
        <taxon>Lactobacillaceae</taxon>
        <taxon>Ligilactobacillus</taxon>
    </lineage>
</organism>
<reference evidence="1" key="1">
    <citation type="submission" date="2013-10" db="EMBL/GenBank/DDBJ databases">
        <authorList>
            <person name="Crossman L."/>
        </authorList>
    </citation>
    <scope>NUCLEOTIDE SEQUENCE</scope>
</reference>
<dbReference type="EMBL" id="CBVR010000036">
    <property type="protein sequence ID" value="CDK35982.1"/>
    <property type="molecule type" value="Genomic_DNA"/>
</dbReference>
<comment type="caution">
    <text evidence="1">The sequence shown here is derived from an EMBL/GenBank/DDBJ whole genome shotgun (WGS) entry which is preliminary data.</text>
</comment>
<evidence type="ECO:0000313" key="1">
    <source>
        <dbReference type="EMBL" id="CDK35982.1"/>
    </source>
</evidence>
<proteinExistence type="predicted"/>
<reference evidence="1" key="2">
    <citation type="journal article" date="2014" name="Genome Announc.">
        <title>Draft Genome Sequence of a Novel Lactobacillus salivarius Strain Isolated from Piglet.</title>
        <authorList>
            <person name="Mackenzie D.A."/>
            <person name="McLay K."/>
            <person name="Roos S."/>
            <person name="Walter J."/>
            <person name="Swarbreck D."/>
            <person name="Drou N."/>
            <person name="Crossman L.C."/>
            <person name="Juge N."/>
        </authorList>
    </citation>
    <scope>NUCLEOTIDE SEQUENCE [LARGE SCALE GENOMIC DNA]</scope>
    <source>
        <strain>cp400</strain>
    </source>
</reference>
<name>V6DML7_9LACO</name>
<dbReference type="AlphaFoldDB" id="V6DML7"/>